<dbReference type="CDD" id="cd06560">
    <property type="entry name" value="PriL"/>
    <property type="match status" value="1"/>
</dbReference>
<feature type="binding site" evidence="7">
    <location>
        <position position="308"/>
    </location>
    <ligand>
        <name>[4Fe-4S] cluster</name>
        <dbReference type="ChEBI" id="CHEBI:49883"/>
    </ligand>
</feature>
<evidence type="ECO:0000256" key="5">
    <source>
        <dbReference type="ARBA" id="ARBA00023004"/>
    </source>
</evidence>
<evidence type="ECO:0000313" key="10">
    <source>
        <dbReference type="Proteomes" id="UP001139494"/>
    </source>
</evidence>
<evidence type="ECO:0000256" key="4">
    <source>
        <dbReference type="ARBA" id="ARBA00022723"/>
    </source>
</evidence>
<dbReference type="HAMAP" id="MF_00701">
    <property type="entry name" value="DNA_primase_lrg_arc"/>
    <property type="match status" value="1"/>
</dbReference>
<evidence type="ECO:0000313" key="9">
    <source>
        <dbReference type="EMBL" id="MCQ4333091.1"/>
    </source>
</evidence>
<evidence type="ECO:0000256" key="6">
    <source>
        <dbReference type="ARBA" id="ARBA00023014"/>
    </source>
</evidence>
<feature type="binding site" evidence="7">
    <location>
        <position position="317"/>
    </location>
    <ligand>
        <name>[4Fe-4S] cluster</name>
        <dbReference type="ChEBI" id="CHEBI:49883"/>
    </ligand>
</feature>
<comment type="subunit">
    <text evidence="7">Heterodimer of a small subunit (PriS) and a large subunit (PriL).</text>
</comment>
<reference evidence="9" key="1">
    <citation type="journal article" date="2023" name="Front. Microbiol.">
        <title>Genomic-based phylogenetic and metabolic analyses of the genus Natronomonas, and description of Natronomonas aquatica sp. nov.</title>
        <authorList>
            <person name="Garcia-Roldan A."/>
            <person name="Duran-Viseras A."/>
            <person name="de la Haba R.R."/>
            <person name="Corral P."/>
            <person name="Sanchez-Porro C."/>
            <person name="Ventosa A."/>
        </authorList>
    </citation>
    <scope>NUCLEOTIDE SEQUENCE</scope>
    <source>
        <strain evidence="9">F2-12</strain>
    </source>
</reference>
<protein>
    <recommendedName>
        <fullName evidence="7">DNA primase large subunit PriL</fullName>
    </recommendedName>
</protein>
<keyword evidence="9" id="KW-0548">Nucleotidyltransferase</keyword>
<keyword evidence="6 7" id="KW-0411">Iron-sulfur</keyword>
<dbReference type="Pfam" id="PF26466">
    <property type="entry name" value="DNA_primase_lrg_N"/>
    <property type="match status" value="1"/>
</dbReference>
<dbReference type="AlphaFoldDB" id="A0A9R1CT35"/>
<dbReference type="GO" id="GO:1990077">
    <property type="term" value="C:primosome complex"/>
    <property type="evidence" value="ECO:0007669"/>
    <property type="project" value="UniProtKB-KW"/>
</dbReference>
<comment type="cofactor">
    <cofactor evidence="7">
        <name>[4Fe-4S] cluster</name>
        <dbReference type="ChEBI" id="CHEBI:49883"/>
    </cofactor>
    <text evidence="7">Binds 1 [4Fe-4S] cluster.</text>
</comment>
<dbReference type="GO" id="GO:0046872">
    <property type="term" value="F:metal ion binding"/>
    <property type="evidence" value="ECO:0007669"/>
    <property type="project" value="UniProtKB-KW"/>
</dbReference>
<evidence type="ECO:0000256" key="3">
    <source>
        <dbReference type="ARBA" id="ARBA00022705"/>
    </source>
</evidence>
<feature type="domain" description="DNA primase large subunit C-terminal" evidence="8">
    <location>
        <begin position="230"/>
        <end position="326"/>
    </location>
</feature>
<dbReference type="GO" id="GO:0006269">
    <property type="term" value="P:DNA replication, synthesis of primer"/>
    <property type="evidence" value="ECO:0007669"/>
    <property type="project" value="UniProtKB-UniRule"/>
</dbReference>
<accession>A0A9R1CT35</accession>
<dbReference type="NCBIfam" id="NF002590">
    <property type="entry name" value="PRK02249.1-4"/>
    <property type="match status" value="1"/>
</dbReference>
<dbReference type="GO" id="GO:0051539">
    <property type="term" value="F:4 iron, 4 sulfur cluster binding"/>
    <property type="evidence" value="ECO:0007669"/>
    <property type="project" value="UniProtKB-UniRule"/>
</dbReference>
<evidence type="ECO:0000256" key="2">
    <source>
        <dbReference type="ARBA" id="ARBA00022515"/>
    </source>
</evidence>
<dbReference type="Proteomes" id="UP001139494">
    <property type="component" value="Unassembled WGS sequence"/>
</dbReference>
<dbReference type="EMBL" id="JAHLKM010000005">
    <property type="protein sequence ID" value="MCQ4333091.1"/>
    <property type="molecule type" value="Genomic_DNA"/>
</dbReference>
<dbReference type="SUPFAM" id="SSF140914">
    <property type="entry name" value="PriB N-terminal domain-like"/>
    <property type="match status" value="1"/>
</dbReference>
<gene>
    <name evidence="7 9" type="primary">priL</name>
    <name evidence="9" type="ORF">KM295_06185</name>
</gene>
<evidence type="ECO:0000259" key="8">
    <source>
        <dbReference type="Pfam" id="PF04104"/>
    </source>
</evidence>
<keyword evidence="10" id="KW-1185">Reference proteome</keyword>
<dbReference type="GO" id="GO:0003899">
    <property type="term" value="F:DNA-directed RNA polymerase activity"/>
    <property type="evidence" value="ECO:0007669"/>
    <property type="project" value="InterPro"/>
</dbReference>
<keyword evidence="1 7" id="KW-0004">4Fe-4S</keyword>
<name>A0A9R1CT35_9EURY</name>
<organism evidence="9 10">
    <name type="scientific">Natronomonas aquatica</name>
    <dbReference type="NCBI Taxonomy" id="2841590"/>
    <lineage>
        <taxon>Archaea</taxon>
        <taxon>Methanobacteriati</taxon>
        <taxon>Methanobacteriota</taxon>
        <taxon>Stenosarchaea group</taxon>
        <taxon>Halobacteria</taxon>
        <taxon>Halobacteriales</taxon>
        <taxon>Natronomonadaceae</taxon>
        <taxon>Natronomonas</taxon>
    </lineage>
</organism>
<dbReference type="InterPro" id="IPR023642">
    <property type="entry name" value="DNA_primase_lsu_PriL"/>
</dbReference>
<keyword evidence="2 7" id="KW-0639">Primosome</keyword>
<evidence type="ECO:0000256" key="1">
    <source>
        <dbReference type="ARBA" id="ARBA00022485"/>
    </source>
</evidence>
<feature type="binding site" evidence="7">
    <location>
        <position position="324"/>
    </location>
    <ligand>
        <name>[4Fe-4S] cluster</name>
        <dbReference type="ChEBI" id="CHEBI:49883"/>
    </ligand>
</feature>
<dbReference type="Pfam" id="PF04104">
    <property type="entry name" value="DNA_primase_lrg"/>
    <property type="match status" value="1"/>
</dbReference>
<keyword evidence="3 7" id="KW-0235">DNA replication</keyword>
<comment type="caution">
    <text evidence="9">The sequence shown here is derived from an EMBL/GenBank/DDBJ whole genome shotgun (WGS) entry which is preliminary data.</text>
</comment>
<comment type="similarity">
    <text evidence="7">Belongs to the eukaryotic-type primase large subunit family.</text>
</comment>
<feature type="binding site" evidence="7">
    <location>
        <position position="238"/>
    </location>
    <ligand>
        <name>[4Fe-4S] cluster</name>
        <dbReference type="ChEBI" id="CHEBI:49883"/>
    </ligand>
</feature>
<dbReference type="InterPro" id="IPR058560">
    <property type="entry name" value="DNA_primase_C"/>
</dbReference>
<dbReference type="RefSeq" id="WP_256029109.1">
    <property type="nucleotide sequence ID" value="NZ_JAHLKM010000005.1"/>
</dbReference>
<evidence type="ECO:0000256" key="7">
    <source>
        <dbReference type="HAMAP-Rule" id="MF_00701"/>
    </source>
</evidence>
<proteinExistence type="inferred from homology"/>
<comment type="function">
    <text evidence="7">Regulatory subunit of DNA primase, an RNA polymerase that catalyzes the synthesis of short RNA molecules used as primers for DNA polymerase during DNA replication. Stabilizes and modulates the activity of the small subunit, increasing the rate of DNA synthesis, and conferring RNA synthesis capability. The DNA polymerase activity may enable DNA primase to also catalyze primer extension after primer synthesis. May also play a role in DNA repair.</text>
</comment>
<sequence length="351" mass="38249">MERLHARYPFLDASRAAVGAADVDLAELVAENGPAVERGHERVRRALLEGTTAPEEPRLWSTRAELLSYPIARVLVSLLDVPGATEKYAAAEATTARERFVEDFEADLELKSAAGDRLTLEELLADFDLSGGVDPVGDGRFALDVTAYLELAAGLDGTEWRLAGRPLSDGTVRVSRPELYTLLREAVAGKVAEGLPLSVPEGIAEPLSTELASIRRAIAELDPPLSFEAVAPGLFPPCMRALLSRIRDGETLSDHSLFSLVSFLLATGLDESEVIDLCSLSEGAAEMVQGQIARLRDEETTVAAPPSCAVMDEYGDCVDKDDLCETIRHPLSYYETRLRRTPEDRITDWRQ</sequence>
<keyword evidence="4 7" id="KW-0479">Metal-binding</keyword>
<keyword evidence="5 7" id="KW-0408">Iron</keyword>
<keyword evidence="9" id="KW-0808">Transferase</keyword>